<dbReference type="GO" id="GO:0000139">
    <property type="term" value="C:Golgi membrane"/>
    <property type="evidence" value="ECO:0007669"/>
    <property type="project" value="UniProtKB-SubCell"/>
</dbReference>
<comment type="similarity">
    <text evidence="2 11">Belongs to the sulfotransferase 2 family.</text>
</comment>
<dbReference type="Pfam" id="PF03567">
    <property type="entry name" value="Sulfotransfer_2"/>
    <property type="match status" value="1"/>
</dbReference>
<keyword evidence="4" id="KW-0812">Transmembrane</keyword>
<protein>
    <recommendedName>
        <fullName evidence="11">Carbohydrate sulfotransferase</fullName>
        <ecNumber evidence="11">2.8.2.-</ecNumber>
    </recommendedName>
</protein>
<evidence type="ECO:0000256" key="8">
    <source>
        <dbReference type="ARBA" id="ARBA00023136"/>
    </source>
</evidence>
<evidence type="ECO:0000256" key="7">
    <source>
        <dbReference type="ARBA" id="ARBA00023034"/>
    </source>
</evidence>
<evidence type="ECO:0000256" key="2">
    <source>
        <dbReference type="ARBA" id="ARBA00006339"/>
    </source>
</evidence>
<gene>
    <name evidence="13" type="primary">LOC108716305</name>
</gene>
<evidence type="ECO:0000256" key="1">
    <source>
        <dbReference type="ARBA" id="ARBA00004323"/>
    </source>
</evidence>
<dbReference type="AlphaFoldDB" id="A0A8J0V9R1"/>
<evidence type="ECO:0000256" key="11">
    <source>
        <dbReference type="RuleBase" id="RU364020"/>
    </source>
</evidence>
<evidence type="ECO:0000256" key="4">
    <source>
        <dbReference type="ARBA" id="ARBA00022692"/>
    </source>
</evidence>
<dbReference type="Proteomes" id="UP000186698">
    <property type="component" value="Chromosome 5L"/>
</dbReference>
<keyword evidence="6" id="KW-1133">Transmembrane helix</keyword>
<keyword evidence="9 11" id="KW-0325">Glycoprotein</keyword>
<keyword evidence="8" id="KW-0472">Membrane</keyword>
<dbReference type="OrthoDB" id="9896530at2759"/>
<evidence type="ECO:0000313" key="13">
    <source>
        <dbReference type="RefSeq" id="XP_018117915.2"/>
    </source>
</evidence>
<evidence type="ECO:0000256" key="6">
    <source>
        <dbReference type="ARBA" id="ARBA00022989"/>
    </source>
</evidence>
<evidence type="ECO:0000256" key="9">
    <source>
        <dbReference type="ARBA" id="ARBA00023180"/>
    </source>
</evidence>
<keyword evidence="10 11" id="KW-0119">Carbohydrate metabolism</keyword>
<dbReference type="GO" id="GO:0016051">
    <property type="term" value="P:carbohydrate biosynthetic process"/>
    <property type="evidence" value="ECO:0007669"/>
    <property type="project" value="InterPro"/>
</dbReference>
<dbReference type="EC" id="2.8.2.-" evidence="11"/>
<reference evidence="13" key="1">
    <citation type="submission" date="2025-08" db="UniProtKB">
        <authorList>
            <consortium name="RefSeq"/>
        </authorList>
    </citation>
    <scope>IDENTIFICATION</scope>
    <source>
        <strain evidence="13">J_2021</strain>
        <tissue evidence="13">Erythrocytes</tissue>
    </source>
</reference>
<organism evidence="12 13">
    <name type="scientific">Xenopus laevis</name>
    <name type="common">African clawed frog</name>
    <dbReference type="NCBI Taxonomy" id="8355"/>
    <lineage>
        <taxon>Eukaryota</taxon>
        <taxon>Metazoa</taxon>
        <taxon>Chordata</taxon>
        <taxon>Craniata</taxon>
        <taxon>Vertebrata</taxon>
        <taxon>Euteleostomi</taxon>
        <taxon>Amphibia</taxon>
        <taxon>Batrachia</taxon>
        <taxon>Anura</taxon>
        <taxon>Pipoidea</taxon>
        <taxon>Pipidae</taxon>
        <taxon>Xenopodinae</taxon>
        <taxon>Xenopus</taxon>
        <taxon>Xenopus</taxon>
    </lineage>
</organism>
<keyword evidence="5 11" id="KW-0735">Signal-anchor</keyword>
<dbReference type="InterPro" id="IPR018011">
    <property type="entry name" value="Carb_sulfotrans_8-10"/>
</dbReference>
<evidence type="ECO:0000256" key="10">
    <source>
        <dbReference type="ARBA" id="ARBA00023277"/>
    </source>
</evidence>
<dbReference type="InterPro" id="IPR005331">
    <property type="entry name" value="Sulfotransferase"/>
</dbReference>
<dbReference type="RefSeq" id="XP_018117915.2">
    <property type="nucleotide sequence ID" value="XM_018262426.2"/>
</dbReference>
<dbReference type="KEGG" id="xla:108716305"/>
<dbReference type="PANTHER" id="PTHR12137">
    <property type="entry name" value="CARBOHYDRATE SULFOTRANSFERASE"/>
    <property type="match status" value="1"/>
</dbReference>
<keyword evidence="3 11" id="KW-0808">Transferase</keyword>
<dbReference type="GO" id="GO:0008146">
    <property type="term" value="F:sulfotransferase activity"/>
    <property type="evidence" value="ECO:0000318"/>
    <property type="project" value="GO_Central"/>
</dbReference>
<keyword evidence="7 11" id="KW-0333">Golgi apparatus</keyword>
<evidence type="ECO:0000256" key="5">
    <source>
        <dbReference type="ARBA" id="ARBA00022968"/>
    </source>
</evidence>
<dbReference type="GeneID" id="108716305"/>
<dbReference type="GO" id="GO:0050655">
    <property type="term" value="P:dermatan sulfate proteoglycan metabolic process"/>
    <property type="evidence" value="ECO:0000318"/>
    <property type="project" value="GO_Central"/>
</dbReference>
<sequence>MLQAVAMRMRFALRVSLVGIIFLCLWIWMLSHLLSQQTAQPQAMSPSLSITIDTFLHVQQLRKKTLQDFCLEHPDLSTLQTTEVAEDLLSTMGVNQKLQMLYCKPTSTGSDLWEELLKQIEERTDVTIQSPVVHDGPRDTPSNQLSAYNLTTLEKVFRSYTKVLFIRDPFERLVSSYLQNFAGEDTFDKFLEDGLTDEPEDGDGSWTPIVFLCHPCFIRYDYIIKYDFFNAEVLHLIKRMGLPESVLAPVLTDNGSKWAYKWLNENLLKQVTIEHIEQIIELYTWDFEAFPFKTFLLKDQLSDV</sequence>
<comment type="subcellular location">
    <subcellularLocation>
        <location evidence="1 11">Golgi apparatus membrane</location>
        <topology evidence="1 11">Single-pass type II membrane protein</topology>
    </subcellularLocation>
</comment>
<evidence type="ECO:0000256" key="3">
    <source>
        <dbReference type="ARBA" id="ARBA00022679"/>
    </source>
</evidence>
<name>A0A8J0V9R1_XENLA</name>
<proteinExistence type="inferred from homology"/>
<keyword evidence="12" id="KW-1185">Reference proteome</keyword>
<evidence type="ECO:0000313" key="12">
    <source>
        <dbReference type="Proteomes" id="UP000186698"/>
    </source>
</evidence>
<dbReference type="PANTHER" id="PTHR12137:SF64">
    <property type="entry name" value="CARBOHYDRATE SULFOTRANSFERASE"/>
    <property type="match status" value="1"/>
</dbReference>
<accession>A0A8J0V9R1</accession>